<gene>
    <name evidence="1" type="ORF">LHA26_09720</name>
</gene>
<keyword evidence="2" id="KW-1185">Reference proteome</keyword>
<sequence length="250" mass="27228">MAVADRVDVGLDIDFDPVSIAGSEDAVVRKVLLAASRAVQRVTRNLELDLEAVTRAAVPGKLWRAWTSEIAPKPGLIAREPTGWVRLNSRRQIDGMASRTYGAMDFFSSPGTLRGRRGQYLAIPTKAAGSRGRYRNLTPSEWERMTGKELRLVTSQERGGAGRAGLLVADEGTTNARTGAFRPITRGRTAADLKRGYQRGVQTVVIFVLVRQVQFADTFSTEPSLRRAEQALAAEFAQLLATLEGNDGGQ</sequence>
<accession>A0ABY4X413</accession>
<dbReference type="Proteomes" id="UP001056937">
    <property type="component" value="Chromosome 1"/>
</dbReference>
<reference evidence="1" key="1">
    <citation type="journal article" date="2022" name="Toxins">
        <title>Genomic Analysis of Sphingopyxis sp. USTB-05 for Biodegrading Cyanobacterial Hepatotoxins.</title>
        <authorList>
            <person name="Liu C."/>
            <person name="Xu Q."/>
            <person name="Zhao Z."/>
            <person name="Zhang H."/>
            <person name="Liu X."/>
            <person name="Yin C."/>
            <person name="Liu Y."/>
            <person name="Yan H."/>
        </authorList>
    </citation>
    <scope>NUCLEOTIDE SEQUENCE</scope>
    <source>
        <strain evidence="1">NBD5</strain>
    </source>
</reference>
<proteinExistence type="predicted"/>
<dbReference type="InterPro" id="IPR045622">
    <property type="entry name" value="DUF6441"/>
</dbReference>
<dbReference type="RefSeq" id="WP_252165427.1">
    <property type="nucleotide sequence ID" value="NZ_CP084930.1"/>
</dbReference>
<dbReference type="Pfam" id="PF20039">
    <property type="entry name" value="DUF6441"/>
    <property type="match status" value="1"/>
</dbReference>
<dbReference type="EMBL" id="CP084930">
    <property type="protein sequence ID" value="USI71614.1"/>
    <property type="molecule type" value="Genomic_DNA"/>
</dbReference>
<evidence type="ECO:0000313" key="1">
    <source>
        <dbReference type="EMBL" id="USI71614.1"/>
    </source>
</evidence>
<name>A0ABY4X413_9SPHN</name>
<protein>
    <submittedName>
        <fullName evidence="1">DUF6441 family protein</fullName>
    </submittedName>
</protein>
<evidence type="ECO:0000313" key="2">
    <source>
        <dbReference type="Proteomes" id="UP001056937"/>
    </source>
</evidence>
<organism evidence="1 2">
    <name type="scientific">Sphingomonas morindae</name>
    <dbReference type="NCBI Taxonomy" id="1541170"/>
    <lineage>
        <taxon>Bacteria</taxon>
        <taxon>Pseudomonadati</taxon>
        <taxon>Pseudomonadota</taxon>
        <taxon>Alphaproteobacteria</taxon>
        <taxon>Sphingomonadales</taxon>
        <taxon>Sphingomonadaceae</taxon>
        <taxon>Sphingomonas</taxon>
    </lineage>
</organism>